<dbReference type="EMBL" id="CP054257">
    <property type="protein sequence ID" value="QTQ11701.1"/>
    <property type="molecule type" value="Genomic_DNA"/>
</dbReference>
<gene>
    <name evidence="1" type="ORF">HRI96_05510</name>
</gene>
<reference evidence="1" key="1">
    <citation type="submission" date="2020-05" db="EMBL/GenBank/DDBJ databases">
        <authorList>
            <person name="Zeng H."/>
            <person name="Chan Y.K."/>
            <person name="Watt R.M."/>
        </authorList>
    </citation>
    <scope>NUCLEOTIDE SEQUENCE</scope>
    <source>
        <strain evidence="1">ATCC 700773</strain>
    </source>
</reference>
<protein>
    <recommendedName>
        <fullName evidence="3">Ankyrin repeat domain-containing protein</fullName>
    </recommendedName>
</protein>
<evidence type="ECO:0000313" key="1">
    <source>
        <dbReference type="EMBL" id="QTQ11701.1"/>
    </source>
</evidence>
<accession>A0A975IC70</accession>
<proteinExistence type="predicted"/>
<dbReference type="SUPFAM" id="SSF48403">
    <property type="entry name" value="Ankyrin repeat"/>
    <property type="match status" value="1"/>
</dbReference>
<evidence type="ECO:0008006" key="3">
    <source>
        <dbReference type="Google" id="ProtNLM"/>
    </source>
</evidence>
<dbReference type="Gene3D" id="1.25.40.20">
    <property type="entry name" value="Ankyrin repeat-containing domain"/>
    <property type="match status" value="1"/>
</dbReference>
<dbReference type="Proteomes" id="UP000671995">
    <property type="component" value="Chromosome"/>
</dbReference>
<reference evidence="1" key="2">
    <citation type="journal article" date="2021" name="Microbiol. Resour. Announc.">
        <title>Complete Genome Sequences of Three Human Oral Treponema parvum Isolates.</title>
        <authorList>
            <person name="Zeng H."/>
            <person name="Watt R.M."/>
        </authorList>
    </citation>
    <scope>NUCLEOTIDE SEQUENCE</scope>
    <source>
        <strain evidence="1">ATCC 700773</strain>
    </source>
</reference>
<evidence type="ECO:0000313" key="2">
    <source>
        <dbReference type="Proteomes" id="UP000671995"/>
    </source>
</evidence>
<dbReference type="InterPro" id="IPR036770">
    <property type="entry name" value="Ankyrin_rpt-contain_sf"/>
</dbReference>
<organism evidence="1 2">
    <name type="scientific">Treponema parvum</name>
    <dbReference type="NCBI Taxonomy" id="138851"/>
    <lineage>
        <taxon>Bacteria</taxon>
        <taxon>Pseudomonadati</taxon>
        <taxon>Spirochaetota</taxon>
        <taxon>Spirochaetia</taxon>
        <taxon>Spirochaetales</taxon>
        <taxon>Treponemataceae</taxon>
        <taxon>Treponema</taxon>
    </lineage>
</organism>
<name>A0A975IC70_9SPIR</name>
<dbReference type="RefSeq" id="WP_210118496.1">
    <property type="nucleotide sequence ID" value="NZ_CP054257.1"/>
</dbReference>
<dbReference type="AlphaFoldDB" id="A0A975IC70"/>
<sequence length="249" mass="28547">MKKVIITISLLLLTVILGAQEMPLSSYYFYVAVYREDVKWVQKHLEAGYNPNKCRGEAGWYDSKPLKVLVEQLIGAYKPYTEGSVVIYPSIEVFKSLTKYGVNVNQLPYVWDRIHKYDNAYLNRILKYDKDKLTAEDTNKKDEIQDINRLLEALLEVGADPNMKGHPFPFGKSKKLLFFTDKKTFKYFNSSEATTPLYEAIKKGIQWESQVDLLLKYGAAVDESCLEAAKLSGEEAMVEKIQKLFDGVK</sequence>